<protein>
    <submittedName>
        <fullName evidence="1">Uncharacterized protein</fullName>
    </submittedName>
</protein>
<proteinExistence type="predicted"/>
<name>A0A975NN21_9BRAD</name>
<evidence type="ECO:0000313" key="1">
    <source>
        <dbReference type="EMBL" id="QWG17845.1"/>
    </source>
</evidence>
<reference evidence="1" key="1">
    <citation type="submission" date="2021-06" db="EMBL/GenBank/DDBJ databases">
        <title>Bradyrhizobium sp. S2-11-2 Genome sequencing.</title>
        <authorList>
            <person name="Jin L."/>
        </authorList>
    </citation>
    <scope>NUCLEOTIDE SEQUENCE</scope>
    <source>
        <strain evidence="1">S2-11-2</strain>
    </source>
</reference>
<evidence type="ECO:0000313" key="2">
    <source>
        <dbReference type="Proteomes" id="UP000680805"/>
    </source>
</evidence>
<gene>
    <name evidence="1" type="ORF">KMZ68_23310</name>
</gene>
<accession>A0A975NN21</accession>
<dbReference type="AlphaFoldDB" id="A0A975NN21"/>
<sequence length="94" mass="10669">MPKYKVAHIHEQGQDMIIFPLDARFGYMSDSDQHEELTALGFRANAAGLRGTAVAVWDAGGGRMGFMGPQQWHPFLRSINLRFVMANLNKEVYW</sequence>
<dbReference type="Proteomes" id="UP000680805">
    <property type="component" value="Chromosome"/>
</dbReference>
<dbReference type="KEGG" id="bsei:KMZ68_23310"/>
<dbReference type="RefSeq" id="WP_215613468.1">
    <property type="nucleotide sequence ID" value="NZ_CP076135.1"/>
</dbReference>
<organism evidence="1 2">
    <name type="scientific">Bradyrhizobium sediminis</name>
    <dbReference type="NCBI Taxonomy" id="2840469"/>
    <lineage>
        <taxon>Bacteria</taxon>
        <taxon>Pseudomonadati</taxon>
        <taxon>Pseudomonadota</taxon>
        <taxon>Alphaproteobacteria</taxon>
        <taxon>Hyphomicrobiales</taxon>
        <taxon>Nitrobacteraceae</taxon>
        <taxon>Bradyrhizobium</taxon>
    </lineage>
</organism>
<dbReference type="EMBL" id="CP076135">
    <property type="protein sequence ID" value="QWG17845.1"/>
    <property type="molecule type" value="Genomic_DNA"/>
</dbReference>